<feature type="transmembrane region" description="Helical" evidence="1">
    <location>
        <begin position="37"/>
        <end position="56"/>
    </location>
</feature>
<feature type="transmembrane region" description="Helical" evidence="1">
    <location>
        <begin position="6"/>
        <end position="25"/>
    </location>
</feature>
<keyword evidence="3" id="KW-1185">Reference proteome</keyword>
<name>A0A1Q2CL20_9ACTN</name>
<feature type="transmembrane region" description="Helical" evidence="1">
    <location>
        <begin position="138"/>
        <end position="158"/>
    </location>
</feature>
<feature type="transmembrane region" description="Helical" evidence="1">
    <location>
        <begin position="165"/>
        <end position="184"/>
    </location>
</feature>
<dbReference type="Proteomes" id="UP000188145">
    <property type="component" value="Chromosome"/>
</dbReference>
<dbReference type="Gene3D" id="1.20.1280.290">
    <property type="match status" value="2"/>
</dbReference>
<sequence>MIDVFGWVAAAIGLSAGIPQLLRIVRASSSLGVSMRLWQITAATTCAWGVHGFLIGAPQMQIPNVIGAAMSFWILIFVLRDRLQAILPQLVLPLLLAAALVGVEVMFGAVVFGLVVVVPQLIGQVAQLRSLLTTSNPAGVSAGFLAIFVFGQSLWFIFGIAFNDWALIICAGGMVAIATVNLIVCLVRQSRARVALAV</sequence>
<feature type="transmembrane region" description="Helical" evidence="1">
    <location>
        <begin position="62"/>
        <end position="79"/>
    </location>
</feature>
<feature type="transmembrane region" description="Helical" evidence="1">
    <location>
        <begin position="91"/>
        <end position="118"/>
    </location>
</feature>
<keyword evidence="1" id="KW-0812">Transmembrane</keyword>
<dbReference type="RefSeq" id="WP_077685113.1">
    <property type="nucleotide sequence ID" value="NZ_CP019606.1"/>
</dbReference>
<keyword evidence="1" id="KW-1133">Transmembrane helix</keyword>
<proteinExistence type="predicted"/>
<protein>
    <recommendedName>
        <fullName evidence="4">PQ-loop repeat-containing protein</fullName>
    </recommendedName>
</protein>
<dbReference type="AlphaFoldDB" id="A0A1Q2CL20"/>
<dbReference type="EMBL" id="CP019606">
    <property type="protein sequence ID" value="AQP46802.1"/>
    <property type="molecule type" value="Genomic_DNA"/>
</dbReference>
<evidence type="ECO:0008006" key="4">
    <source>
        <dbReference type="Google" id="ProtNLM"/>
    </source>
</evidence>
<dbReference type="STRING" id="1332264.BW730_03920"/>
<keyword evidence="1" id="KW-0472">Membrane</keyword>
<evidence type="ECO:0000256" key="1">
    <source>
        <dbReference type="SAM" id="Phobius"/>
    </source>
</evidence>
<gene>
    <name evidence="2" type="ORF">BW730_03920</name>
</gene>
<evidence type="ECO:0000313" key="2">
    <source>
        <dbReference type="EMBL" id="AQP46802.1"/>
    </source>
</evidence>
<dbReference type="OrthoDB" id="5060574at2"/>
<accession>A0A1Q2CL20</accession>
<organism evidence="2 3">
    <name type="scientific">Tessaracoccus aquimaris</name>
    <dbReference type="NCBI Taxonomy" id="1332264"/>
    <lineage>
        <taxon>Bacteria</taxon>
        <taxon>Bacillati</taxon>
        <taxon>Actinomycetota</taxon>
        <taxon>Actinomycetes</taxon>
        <taxon>Propionibacteriales</taxon>
        <taxon>Propionibacteriaceae</taxon>
        <taxon>Tessaracoccus</taxon>
    </lineage>
</organism>
<dbReference type="KEGG" id="tes:BW730_03920"/>
<evidence type="ECO:0000313" key="3">
    <source>
        <dbReference type="Proteomes" id="UP000188145"/>
    </source>
</evidence>
<reference evidence="3" key="1">
    <citation type="submission" date="2017-02" db="EMBL/GenBank/DDBJ databases">
        <title>Tessaracoccus aquaemaris sp. nov., isolated from the intestine of a Korean rockfish, Sebastes schlegelii, in a marine aquaculture pond.</title>
        <authorList>
            <person name="Tak E.J."/>
            <person name="Bae J.-W."/>
        </authorList>
    </citation>
    <scope>NUCLEOTIDE SEQUENCE [LARGE SCALE GENOMIC DNA]</scope>
    <source>
        <strain evidence="3">NSG39</strain>
    </source>
</reference>